<evidence type="ECO:0000256" key="3">
    <source>
        <dbReference type="ARBA" id="ARBA00023163"/>
    </source>
</evidence>
<evidence type="ECO:0000313" key="7">
    <source>
        <dbReference type="Proteomes" id="UP000028042"/>
    </source>
</evidence>
<keyword evidence="2" id="KW-0238">DNA-binding</keyword>
<dbReference type="GO" id="GO:0003677">
    <property type="term" value="F:DNA binding"/>
    <property type="evidence" value="ECO:0007669"/>
    <property type="project" value="UniProtKB-KW"/>
</dbReference>
<reference evidence="6" key="2">
    <citation type="submission" date="2015-10" db="EMBL/GenBank/DDBJ databases">
        <title>Improved Draft Genome Sequence of Clostridium pasteurianum Strain ATCC 6013 (DSM 525) Using a Hybrid Next-Generation Sequencing Approach.</title>
        <authorList>
            <person name="Pyne M.E."/>
            <person name="Utturkar S.M."/>
            <person name="Brown S.D."/>
            <person name="Moo-Young M."/>
            <person name="Chung D.A."/>
            <person name="Chou P.C."/>
        </authorList>
    </citation>
    <scope>NUCLEOTIDE SEQUENCE</scope>
    <source>
        <strain evidence="6">ATCC 6013</strain>
    </source>
</reference>
<dbReference type="PANTHER" id="PTHR38445:SF6">
    <property type="entry name" value="GNTR-FAMILY TRANSCRIPTIONAL REGULATOR"/>
    <property type="match status" value="1"/>
</dbReference>
<dbReference type="CDD" id="cd07377">
    <property type="entry name" value="WHTH_GntR"/>
    <property type="match status" value="1"/>
</dbReference>
<evidence type="ECO:0000313" key="6">
    <source>
        <dbReference type="EMBL" id="KRU14176.1"/>
    </source>
</evidence>
<proteinExistence type="predicted"/>
<dbReference type="SUPFAM" id="SSF46785">
    <property type="entry name" value="Winged helix' DNA-binding domain"/>
    <property type="match status" value="1"/>
</dbReference>
<dbReference type="SMART" id="SM00345">
    <property type="entry name" value="HTH_GNTR"/>
    <property type="match status" value="1"/>
</dbReference>
<evidence type="ECO:0000259" key="4">
    <source>
        <dbReference type="PROSITE" id="PS50949"/>
    </source>
</evidence>
<name>A0A0H3J7C0_CLOPA</name>
<accession>A0A0H3J7C0</accession>
<dbReference type="Gene3D" id="1.10.10.10">
    <property type="entry name" value="Winged helix-like DNA-binding domain superfamily/Winged helix DNA-binding domain"/>
    <property type="match status" value="1"/>
</dbReference>
<evidence type="ECO:0000256" key="1">
    <source>
        <dbReference type="ARBA" id="ARBA00023015"/>
    </source>
</evidence>
<reference evidence="5 8" key="1">
    <citation type="journal article" date="2015" name="Genome Announc.">
        <title>Complete Genome Sequence of the Nitrogen-Fixing and Solvent-Producing Clostridium pasteurianum DSM 525.</title>
        <authorList>
            <person name="Poehlein A."/>
            <person name="Grosse-Honebrink A."/>
            <person name="Zhang Y."/>
            <person name="Minton N.P."/>
            <person name="Daniel R."/>
        </authorList>
    </citation>
    <scope>NUCLEOTIDE SEQUENCE [LARGE SCALE GENOMIC DNA]</scope>
    <source>
        <strain evidence="5">DSM 525</strain>
        <strain evidence="8">DSM 525 / ATCC 6013</strain>
    </source>
</reference>
<dbReference type="KEGG" id="cpae:CPAST_c37730"/>
<dbReference type="Proteomes" id="UP000028042">
    <property type="component" value="Unassembled WGS sequence"/>
</dbReference>
<keyword evidence="8" id="KW-1185">Reference proteome</keyword>
<protein>
    <submittedName>
        <fullName evidence="5">GntR family transcriptional regulator</fullName>
    </submittedName>
    <submittedName>
        <fullName evidence="6">Transcriptional regulator, GntR family</fullName>
    </submittedName>
</protein>
<reference evidence="6 7" key="3">
    <citation type="journal article" name="Genome Announc.">
        <title>Improved Draft Genome Sequence of Clostridium pasteurianum Strain ATCC 6013 (DSM 525) Using a Hybrid Next-Generation Sequencing Approach.</title>
        <authorList>
            <person name="Pyne M.E."/>
            <person name="Utturkar S."/>
            <person name="Brown S.D."/>
            <person name="Moo-Young M."/>
            <person name="Chung D.A."/>
            <person name="Chou C.P."/>
        </authorList>
    </citation>
    <scope>NUCLEOTIDE SEQUENCE [LARGE SCALE GENOMIC DNA]</scope>
    <source>
        <strain evidence="6 7">ATCC 6013</strain>
    </source>
</reference>
<dbReference type="PATRIC" id="fig|1262449.7.peg.3802"/>
<keyword evidence="3" id="KW-0804">Transcription</keyword>
<feature type="domain" description="HTH gntR-type" evidence="4">
    <location>
        <begin position="11"/>
        <end position="80"/>
    </location>
</feature>
<dbReference type="EMBL" id="JPGY02000001">
    <property type="protein sequence ID" value="KRU14176.1"/>
    <property type="molecule type" value="Genomic_DNA"/>
</dbReference>
<evidence type="ECO:0000313" key="8">
    <source>
        <dbReference type="Proteomes" id="UP000030905"/>
    </source>
</evidence>
<dbReference type="Pfam" id="PF00392">
    <property type="entry name" value="GntR"/>
    <property type="match status" value="1"/>
</dbReference>
<dbReference type="EMBL" id="CP009268">
    <property type="protein sequence ID" value="AJA53799.1"/>
    <property type="molecule type" value="Genomic_DNA"/>
</dbReference>
<dbReference type="AlphaFoldDB" id="A0A0H3J7C0"/>
<dbReference type="InterPro" id="IPR000524">
    <property type="entry name" value="Tscrpt_reg_HTH_GntR"/>
</dbReference>
<dbReference type="Proteomes" id="UP000030905">
    <property type="component" value="Chromosome"/>
</dbReference>
<evidence type="ECO:0000313" key="5">
    <source>
        <dbReference type="EMBL" id="AJA53799.1"/>
    </source>
</evidence>
<sequence length="129" mass="15170">MLSFMIFDKSIPIYIQISEYIKSNIINGKLKSGEKLPSIRKLANELRVNINTVSRAYYELKLDEIIYVERKGLGYFVTSNNYIINKLKLDSLEKITEIFINNIINLRFSNDEIIYMVKQRMINNNSTIH</sequence>
<dbReference type="GO" id="GO:0003700">
    <property type="term" value="F:DNA-binding transcription factor activity"/>
    <property type="evidence" value="ECO:0007669"/>
    <property type="project" value="InterPro"/>
</dbReference>
<dbReference type="PROSITE" id="PS50949">
    <property type="entry name" value="HTH_GNTR"/>
    <property type="match status" value="1"/>
</dbReference>
<gene>
    <name evidence="5" type="ORF">CLPA_c37730</name>
    <name evidence="6" type="ORF">CP6013_03432</name>
</gene>
<dbReference type="InterPro" id="IPR036390">
    <property type="entry name" value="WH_DNA-bd_sf"/>
</dbReference>
<dbReference type="KEGG" id="cpat:CLPA_c37730"/>
<organism evidence="5 8">
    <name type="scientific">Clostridium pasteurianum DSM 525 = ATCC 6013</name>
    <dbReference type="NCBI Taxonomy" id="1262449"/>
    <lineage>
        <taxon>Bacteria</taxon>
        <taxon>Bacillati</taxon>
        <taxon>Bacillota</taxon>
        <taxon>Clostridia</taxon>
        <taxon>Eubacteriales</taxon>
        <taxon>Clostridiaceae</taxon>
        <taxon>Clostridium</taxon>
    </lineage>
</organism>
<dbReference type="InterPro" id="IPR036388">
    <property type="entry name" value="WH-like_DNA-bd_sf"/>
</dbReference>
<dbReference type="PANTHER" id="PTHR38445">
    <property type="entry name" value="HTH-TYPE TRANSCRIPTIONAL REPRESSOR YTRA"/>
    <property type="match status" value="1"/>
</dbReference>
<evidence type="ECO:0000256" key="2">
    <source>
        <dbReference type="ARBA" id="ARBA00023125"/>
    </source>
</evidence>
<keyword evidence="1" id="KW-0805">Transcription regulation</keyword>
<dbReference type="eggNOG" id="COG1725">
    <property type="taxonomic scope" value="Bacteria"/>
</dbReference>